<keyword evidence="17" id="KW-0812">Transmembrane</keyword>
<evidence type="ECO:0000256" key="4">
    <source>
        <dbReference type="ARBA" id="ARBA00012448"/>
    </source>
</evidence>
<evidence type="ECO:0000256" key="14">
    <source>
        <dbReference type="PIRSR" id="PIRSR618044-2"/>
    </source>
</evidence>
<evidence type="ECO:0000313" key="20">
    <source>
        <dbReference type="EMBL" id="AMJ40873.1"/>
    </source>
</evidence>
<dbReference type="Gene3D" id="2.60.410.10">
    <property type="entry name" value="D-Ala-D-Ala carboxypeptidase, C-terminal domain"/>
    <property type="match status" value="1"/>
</dbReference>
<gene>
    <name evidence="20" type="primary">dacA</name>
    <name evidence="20" type="ORF">CPRO_12800</name>
    <name evidence="21" type="ORF">SAMN02745151_01692</name>
</gene>
<dbReference type="Pfam" id="PF00768">
    <property type="entry name" value="Peptidase_S11"/>
    <property type="match status" value="1"/>
</dbReference>
<dbReference type="InterPro" id="IPR001967">
    <property type="entry name" value="Peptidase_S11_N"/>
</dbReference>
<keyword evidence="6" id="KW-0645">Protease</keyword>
<dbReference type="GO" id="GO:0009002">
    <property type="term" value="F:serine-type D-Ala-D-Ala carboxypeptidase activity"/>
    <property type="evidence" value="ECO:0007669"/>
    <property type="project" value="UniProtKB-EC"/>
</dbReference>
<dbReference type="SUPFAM" id="SSF69189">
    <property type="entry name" value="Penicillin-binding protein associated domain"/>
    <property type="match status" value="1"/>
</dbReference>
<evidence type="ECO:0000256" key="2">
    <source>
        <dbReference type="ARBA" id="ARBA00004752"/>
    </source>
</evidence>
<sequence length="513" mass="55870">MKKQFAKKIALLMAITLCLGTASCGKKEEPKTENPEKNVQNVESTDQAATPETPALQTAFLQANNAPTITAGTAILVEQSTGTILFDKNAKDKMYPASMTKMVTALVVMDYFKAEELITVGTEINEVSLDSSKAGHVNGETLTVKNLIRGLIIPSGNDSANVLATAVAKKVKNNQSLSFAECQDIFAGLMNDKAKALGAVNTHFTNAHGYHDENHYSCAYDMALFGRAYLANSTLAEIANEKSFSGNGADNMFAQNKEKKTQDYSWKSHNLLITSNEYNYSYASGIKTGFTNEAGDCVSAAAMKDGVTLIAIIFNSPDPARWLDAKSLFEYGFNGYEKVELGKAAAVVEAVPLVKHKRLEGDTLDVVFHQDVVAYLPTGEASKVTKTMEYEQEYLAESKDNVVKLKAPIKKDAKVGTASFQIGGKTVLTEPVFAGREVSKGTIWSSIHYFFKNFTSVVFSVKGLIGLGVIVAVGALIFLGARFIGGRRRRSARGYSFRQPISRRGNRRGKRRF</sequence>
<evidence type="ECO:0000256" key="7">
    <source>
        <dbReference type="ARBA" id="ARBA00022729"/>
    </source>
</evidence>
<dbReference type="PRINTS" id="PR00725">
    <property type="entry name" value="DADACBPTASE1"/>
</dbReference>
<keyword evidence="11" id="KW-0961">Cell wall biogenesis/degradation</keyword>
<evidence type="ECO:0000256" key="16">
    <source>
        <dbReference type="SAM" id="MobiDB-lite"/>
    </source>
</evidence>
<feature type="signal peptide" evidence="18">
    <location>
        <begin position="1"/>
        <end position="24"/>
    </location>
</feature>
<feature type="active site" description="Acyl-ester intermediate" evidence="13">
    <location>
        <position position="98"/>
    </location>
</feature>
<dbReference type="OrthoDB" id="9791132at2"/>
<evidence type="ECO:0000256" key="18">
    <source>
        <dbReference type="SAM" id="SignalP"/>
    </source>
</evidence>
<feature type="region of interest" description="Disordered" evidence="16">
    <location>
        <begin position="25"/>
        <end position="50"/>
    </location>
</feature>
<feature type="active site" evidence="13">
    <location>
        <position position="155"/>
    </location>
</feature>
<dbReference type="GO" id="GO:0071555">
    <property type="term" value="P:cell wall organization"/>
    <property type="evidence" value="ECO:0007669"/>
    <property type="project" value="UniProtKB-KW"/>
</dbReference>
<reference evidence="20 22" key="1">
    <citation type="journal article" date="2016" name="Genome Announc.">
        <title>Complete Genome Sequence of the Amino Acid-Fermenting Clostridium propionicum X2 (DSM 1682).</title>
        <authorList>
            <person name="Poehlein A."/>
            <person name="Schlien K."/>
            <person name="Chowdhury N.P."/>
            <person name="Gottschalk G."/>
            <person name="Buckel W."/>
            <person name="Daniel R."/>
        </authorList>
    </citation>
    <scope>NUCLEOTIDE SEQUENCE [LARGE SCALE GENOMIC DNA]</scope>
    <source>
        <strain evidence="20 22">X2</strain>
    </source>
</reference>
<proteinExistence type="inferred from homology"/>
<evidence type="ECO:0000256" key="10">
    <source>
        <dbReference type="ARBA" id="ARBA00022984"/>
    </source>
</evidence>
<feature type="compositionally biased region" description="Polar residues" evidence="16">
    <location>
        <begin position="39"/>
        <end position="50"/>
    </location>
</feature>
<comment type="similarity">
    <text evidence="3 15">Belongs to the peptidase S11 family.</text>
</comment>
<accession>A0A0X1U7F9</accession>
<evidence type="ECO:0000256" key="11">
    <source>
        <dbReference type="ARBA" id="ARBA00023316"/>
    </source>
</evidence>
<dbReference type="PANTHER" id="PTHR21581:SF33">
    <property type="entry name" value="D-ALANYL-D-ALANINE CARBOXYPEPTIDASE DACB"/>
    <property type="match status" value="1"/>
</dbReference>
<organism evidence="21 23">
    <name type="scientific">Anaerotignum propionicum DSM 1682</name>
    <dbReference type="NCBI Taxonomy" id="991789"/>
    <lineage>
        <taxon>Bacteria</taxon>
        <taxon>Bacillati</taxon>
        <taxon>Bacillota</taxon>
        <taxon>Clostridia</taxon>
        <taxon>Lachnospirales</taxon>
        <taxon>Anaerotignaceae</taxon>
        <taxon>Anaerotignum</taxon>
    </lineage>
</organism>
<dbReference type="RefSeq" id="WP_066049179.1">
    <property type="nucleotide sequence ID" value="NZ_CP014223.1"/>
</dbReference>
<dbReference type="InterPro" id="IPR012907">
    <property type="entry name" value="Peptidase_S11_C"/>
</dbReference>
<comment type="function">
    <text evidence="1">Removes C-terminal D-alanyl residues from sugar-peptide cell wall precursors.</text>
</comment>
<name>A0A0X1U7F9_ANAPI</name>
<dbReference type="EMBL" id="CP014223">
    <property type="protein sequence ID" value="AMJ40873.1"/>
    <property type="molecule type" value="Genomic_DNA"/>
</dbReference>
<evidence type="ECO:0000313" key="21">
    <source>
        <dbReference type="EMBL" id="SHE75417.1"/>
    </source>
</evidence>
<evidence type="ECO:0000256" key="8">
    <source>
        <dbReference type="ARBA" id="ARBA00022801"/>
    </source>
</evidence>
<dbReference type="Gene3D" id="3.40.710.10">
    <property type="entry name" value="DD-peptidase/beta-lactamase superfamily"/>
    <property type="match status" value="1"/>
</dbReference>
<dbReference type="SUPFAM" id="SSF56601">
    <property type="entry name" value="beta-lactamase/transpeptidase-like"/>
    <property type="match status" value="1"/>
</dbReference>
<evidence type="ECO:0000313" key="23">
    <source>
        <dbReference type="Proteomes" id="UP000184204"/>
    </source>
</evidence>
<evidence type="ECO:0000256" key="15">
    <source>
        <dbReference type="RuleBase" id="RU004016"/>
    </source>
</evidence>
<evidence type="ECO:0000256" key="3">
    <source>
        <dbReference type="ARBA" id="ARBA00007164"/>
    </source>
</evidence>
<dbReference type="AlphaFoldDB" id="A0A0X1U7F9"/>
<evidence type="ECO:0000259" key="19">
    <source>
        <dbReference type="SMART" id="SM00936"/>
    </source>
</evidence>
<dbReference type="Proteomes" id="UP000068026">
    <property type="component" value="Chromosome"/>
</dbReference>
<evidence type="ECO:0000256" key="5">
    <source>
        <dbReference type="ARBA" id="ARBA00022645"/>
    </source>
</evidence>
<keyword evidence="8 20" id="KW-0378">Hydrolase</keyword>
<reference evidence="22" key="2">
    <citation type="submission" date="2016-01" db="EMBL/GenBank/DDBJ databases">
        <authorList>
            <person name="Poehlein A."/>
            <person name="Schlien K."/>
            <person name="Gottschalk G."/>
            <person name="Buckel W."/>
            <person name="Daniel R."/>
        </authorList>
    </citation>
    <scope>NUCLEOTIDE SEQUENCE [LARGE SCALE GENOMIC DNA]</scope>
    <source>
        <strain evidence="22">X2</strain>
    </source>
</reference>
<keyword evidence="17" id="KW-1133">Transmembrane helix</keyword>
<keyword evidence="10" id="KW-0573">Peptidoglycan synthesis</keyword>
<feature type="active site" description="Proton acceptor" evidence="13">
    <location>
        <position position="101"/>
    </location>
</feature>
<feature type="transmembrane region" description="Helical" evidence="17">
    <location>
        <begin position="463"/>
        <end position="484"/>
    </location>
</feature>
<evidence type="ECO:0000256" key="6">
    <source>
        <dbReference type="ARBA" id="ARBA00022670"/>
    </source>
</evidence>
<evidence type="ECO:0000313" key="22">
    <source>
        <dbReference type="Proteomes" id="UP000068026"/>
    </source>
</evidence>
<evidence type="ECO:0000256" key="17">
    <source>
        <dbReference type="SAM" id="Phobius"/>
    </source>
</evidence>
<protein>
    <recommendedName>
        <fullName evidence="4">serine-type D-Ala-D-Ala carboxypeptidase</fullName>
        <ecNumber evidence="4">3.4.16.4</ecNumber>
    </recommendedName>
</protein>
<dbReference type="GO" id="GO:0009252">
    <property type="term" value="P:peptidoglycan biosynthetic process"/>
    <property type="evidence" value="ECO:0007669"/>
    <property type="project" value="UniProtKB-UniPathway"/>
</dbReference>
<keyword evidence="5 21" id="KW-0121">Carboxypeptidase</keyword>
<evidence type="ECO:0000256" key="12">
    <source>
        <dbReference type="ARBA" id="ARBA00034000"/>
    </source>
</evidence>
<keyword evidence="7 18" id="KW-0732">Signal</keyword>
<dbReference type="GO" id="GO:0008360">
    <property type="term" value="P:regulation of cell shape"/>
    <property type="evidence" value="ECO:0007669"/>
    <property type="project" value="UniProtKB-KW"/>
</dbReference>
<keyword evidence="22" id="KW-1185">Reference proteome</keyword>
<comment type="catalytic activity">
    <reaction evidence="12">
        <text>Preferential cleavage: (Ac)2-L-Lys-D-Ala-|-D-Ala. Also transpeptidation of peptidyl-alanyl moieties that are N-acyl substituents of D-alanine.</text>
        <dbReference type="EC" id="3.4.16.4"/>
    </reaction>
</comment>
<dbReference type="KEGG" id="cpro:CPRO_12800"/>
<dbReference type="InterPro" id="IPR018044">
    <property type="entry name" value="Peptidase_S11"/>
</dbReference>
<dbReference type="EC" id="3.4.16.4" evidence="4"/>
<evidence type="ECO:0000256" key="1">
    <source>
        <dbReference type="ARBA" id="ARBA00003217"/>
    </source>
</evidence>
<dbReference type="PANTHER" id="PTHR21581">
    <property type="entry name" value="D-ALANYL-D-ALANINE CARBOXYPEPTIDASE"/>
    <property type="match status" value="1"/>
</dbReference>
<comment type="pathway">
    <text evidence="2">Cell wall biogenesis; peptidoglycan biosynthesis.</text>
</comment>
<dbReference type="InterPro" id="IPR015956">
    <property type="entry name" value="Peniciliin-bd_prot_C_sf"/>
</dbReference>
<dbReference type="InterPro" id="IPR037167">
    <property type="entry name" value="Peptidase_S11_C_sf"/>
</dbReference>
<reference evidence="21" key="3">
    <citation type="submission" date="2016-11" db="EMBL/GenBank/DDBJ databases">
        <authorList>
            <person name="Varghese N."/>
            <person name="Submissions S."/>
        </authorList>
    </citation>
    <scope>NUCLEOTIDE SEQUENCE</scope>
    <source>
        <strain evidence="21">DSM 1682</strain>
    </source>
</reference>
<dbReference type="GO" id="GO:0006508">
    <property type="term" value="P:proteolysis"/>
    <property type="evidence" value="ECO:0007669"/>
    <property type="project" value="UniProtKB-KW"/>
</dbReference>
<feature type="compositionally biased region" description="Basic and acidic residues" evidence="16">
    <location>
        <begin position="25"/>
        <end position="36"/>
    </location>
</feature>
<evidence type="ECO:0000256" key="9">
    <source>
        <dbReference type="ARBA" id="ARBA00022960"/>
    </source>
</evidence>
<keyword evidence="9" id="KW-0133">Cell shape</keyword>
<feature type="chain" id="PRO_5043635297" description="serine-type D-Ala-D-Ala carboxypeptidase" evidence="18">
    <location>
        <begin position="25"/>
        <end position="513"/>
    </location>
</feature>
<dbReference type="EMBL" id="FQUA01000006">
    <property type="protein sequence ID" value="SHE75417.1"/>
    <property type="molecule type" value="Genomic_DNA"/>
</dbReference>
<reference evidence="23" key="4">
    <citation type="submission" date="2016-11" db="EMBL/GenBank/DDBJ databases">
        <authorList>
            <person name="Jaros S."/>
            <person name="Januszkiewicz K."/>
            <person name="Wedrychowicz H."/>
        </authorList>
    </citation>
    <scope>NUCLEOTIDE SEQUENCE [LARGE SCALE GENOMIC DNA]</scope>
    <source>
        <strain evidence="23">DSM 1682</strain>
    </source>
</reference>
<evidence type="ECO:0000256" key="13">
    <source>
        <dbReference type="PIRSR" id="PIRSR618044-1"/>
    </source>
</evidence>
<dbReference type="Pfam" id="PF07943">
    <property type="entry name" value="PBP5_C"/>
    <property type="match status" value="1"/>
</dbReference>
<dbReference type="Proteomes" id="UP000184204">
    <property type="component" value="Unassembled WGS sequence"/>
</dbReference>
<dbReference type="PROSITE" id="PS51257">
    <property type="entry name" value="PROKAR_LIPOPROTEIN"/>
    <property type="match status" value="1"/>
</dbReference>
<feature type="binding site" evidence="14">
    <location>
        <position position="287"/>
    </location>
    <ligand>
        <name>substrate</name>
    </ligand>
</feature>
<dbReference type="SMART" id="SM00936">
    <property type="entry name" value="PBP5_C"/>
    <property type="match status" value="1"/>
</dbReference>
<dbReference type="InterPro" id="IPR012338">
    <property type="entry name" value="Beta-lactam/transpept-like"/>
</dbReference>
<feature type="domain" description="Peptidase S11 D-Ala-D-Ala carboxypeptidase A C-terminal" evidence="19">
    <location>
        <begin position="336"/>
        <end position="440"/>
    </location>
</feature>
<keyword evidence="17" id="KW-0472">Membrane</keyword>